<proteinExistence type="predicted"/>
<name>A0A8W8NVY9_MAGGI</name>
<dbReference type="Proteomes" id="UP000005408">
    <property type="component" value="Unassembled WGS sequence"/>
</dbReference>
<dbReference type="EnsemblMetazoa" id="G9991.1">
    <property type="protein sequence ID" value="G9991.1:cds"/>
    <property type="gene ID" value="G9991"/>
</dbReference>
<reference evidence="1" key="1">
    <citation type="submission" date="2022-08" db="UniProtKB">
        <authorList>
            <consortium name="EnsemblMetazoa"/>
        </authorList>
    </citation>
    <scope>IDENTIFICATION</scope>
    <source>
        <strain evidence="1">05x7-T-G4-1.051#20</strain>
    </source>
</reference>
<organism evidence="1 2">
    <name type="scientific">Magallana gigas</name>
    <name type="common">Pacific oyster</name>
    <name type="synonym">Crassostrea gigas</name>
    <dbReference type="NCBI Taxonomy" id="29159"/>
    <lineage>
        <taxon>Eukaryota</taxon>
        <taxon>Metazoa</taxon>
        <taxon>Spiralia</taxon>
        <taxon>Lophotrochozoa</taxon>
        <taxon>Mollusca</taxon>
        <taxon>Bivalvia</taxon>
        <taxon>Autobranchia</taxon>
        <taxon>Pteriomorphia</taxon>
        <taxon>Ostreida</taxon>
        <taxon>Ostreoidea</taxon>
        <taxon>Ostreidae</taxon>
        <taxon>Magallana</taxon>
    </lineage>
</organism>
<evidence type="ECO:0000313" key="2">
    <source>
        <dbReference type="Proteomes" id="UP000005408"/>
    </source>
</evidence>
<protein>
    <submittedName>
        <fullName evidence="1">Uncharacterized protein</fullName>
    </submittedName>
</protein>
<sequence length="524" mass="58586">MGENALGLAAECPAICNFYNGSGGSEGDLANICSVYECDRDIMNHLYSLQSAQILDRCVSNAHICPEYIVILYRSGYFIIDKAVLSMKICLKHREELGARWKRSKRTCSYPGHRGNMKADRGASPTMCKELWLKTRQIIPVGSGEHLQSYLIDIQVPHVPAIVENKETAFDIDVHSVPSSQDTDTVGTGMEFEILYNKFQPLKSQLTRPWSELAKSAKYYYISKAKEAVMIVLSIIAPGQEDTILSKLSPSSTNESDATDKATQQLIEAYHVTADKKSQLQILSLFANNFTKEKLLQLVPSLTQSKIDAARKHASVMGPGQILNPPKIYRIRLTRPKLLHFLEYVSMPSISQVLGFGTMQLHLASGEKIQIPKVIRNAVSARIIANYLEYCKETEFQTFSRASLYRILKACRASKRKAMHGLDNTTALGMNAMESLQKVVTRLGEYGLDMEKKDTLIDMINICNQHLKFDVKSHFSRSSSCSDHCTMFALSDPTDTCFSSNCDHDHSDICSNCVLTHKLTEGIN</sequence>
<keyword evidence="2" id="KW-1185">Reference proteome</keyword>
<dbReference type="AlphaFoldDB" id="A0A8W8NVY9"/>
<accession>A0A8W8NVY9</accession>
<evidence type="ECO:0000313" key="1">
    <source>
        <dbReference type="EnsemblMetazoa" id="G9991.1:cds"/>
    </source>
</evidence>